<gene>
    <name evidence="5" type="ORF">EGM88_09350</name>
</gene>
<evidence type="ECO:0000256" key="2">
    <source>
        <dbReference type="ARBA" id="ARBA00023136"/>
    </source>
</evidence>
<dbReference type="GO" id="GO:0030246">
    <property type="term" value="F:carbohydrate binding"/>
    <property type="evidence" value="ECO:0007669"/>
    <property type="project" value="InterPro"/>
</dbReference>
<feature type="signal peptide" evidence="4">
    <location>
        <begin position="1"/>
        <end position="20"/>
    </location>
</feature>
<proteinExistence type="predicted"/>
<evidence type="ECO:0000256" key="4">
    <source>
        <dbReference type="SAM" id="SignalP"/>
    </source>
</evidence>
<keyword evidence="3" id="KW-0998">Cell outer membrane</keyword>
<evidence type="ECO:0000256" key="1">
    <source>
        <dbReference type="ARBA" id="ARBA00004442"/>
    </source>
</evidence>
<evidence type="ECO:0000313" key="5">
    <source>
        <dbReference type="EMBL" id="RPD96563.1"/>
    </source>
</evidence>
<dbReference type="GO" id="GO:0009279">
    <property type="term" value="C:cell outer membrane"/>
    <property type="evidence" value="ECO:0007669"/>
    <property type="project" value="UniProtKB-SubCell"/>
</dbReference>
<dbReference type="Pfam" id="PF13715">
    <property type="entry name" value="CarbopepD_reg_2"/>
    <property type="match status" value="1"/>
</dbReference>
<dbReference type="SUPFAM" id="SSF56935">
    <property type="entry name" value="Porins"/>
    <property type="match status" value="1"/>
</dbReference>
<dbReference type="Gene3D" id="2.40.170.20">
    <property type="entry name" value="TonB-dependent receptor, beta-barrel domain"/>
    <property type="match status" value="1"/>
</dbReference>
<reference evidence="5 6" key="1">
    <citation type="submission" date="2018-11" db="EMBL/GenBank/DDBJ databases">
        <title>Aureibaculum marinum gen. nov., sp. nov., a member of the family Flavobacteriaceae isolated from the Bohai Sea.</title>
        <authorList>
            <person name="Ji X."/>
        </authorList>
    </citation>
    <scope>NUCLEOTIDE SEQUENCE [LARGE SCALE GENOMIC DNA]</scope>
    <source>
        <strain evidence="5 6">BH-SD17</strain>
    </source>
</reference>
<dbReference type="SUPFAM" id="SSF49452">
    <property type="entry name" value="Starch-binding domain-like"/>
    <property type="match status" value="1"/>
</dbReference>
<dbReference type="Proteomes" id="UP000270856">
    <property type="component" value="Unassembled WGS sequence"/>
</dbReference>
<evidence type="ECO:0000313" key="6">
    <source>
        <dbReference type="Proteomes" id="UP000270856"/>
    </source>
</evidence>
<keyword evidence="4" id="KW-0732">Signal</keyword>
<keyword evidence="2" id="KW-0472">Membrane</keyword>
<protein>
    <submittedName>
        <fullName evidence="5">TonB-dependent receptor</fullName>
    </submittedName>
</protein>
<dbReference type="InterPro" id="IPR036942">
    <property type="entry name" value="Beta-barrel_TonB_sf"/>
</dbReference>
<dbReference type="RefSeq" id="WP_123897823.1">
    <property type="nucleotide sequence ID" value="NZ_RPFJ01000011.1"/>
</dbReference>
<dbReference type="OrthoDB" id="1453181at2"/>
<comment type="subcellular location">
    <subcellularLocation>
        <location evidence="1">Cell outer membrane</location>
    </subcellularLocation>
</comment>
<comment type="caution">
    <text evidence="5">The sequence shown here is derived from an EMBL/GenBank/DDBJ whole genome shotgun (WGS) entry which is preliminary data.</text>
</comment>
<keyword evidence="6" id="KW-1185">Reference proteome</keyword>
<accession>A0A3N4PAM5</accession>
<keyword evidence="5" id="KW-0675">Receptor</keyword>
<sequence>MTRFLLTLTLYLFTSICVFSQETGSIKGVIFDYENQKPLLNVSVTMKELNNITLTDINGQFTLLKVPSGDYIIELFKENYDLQNYPISIKEGEILDLGTIYLYPNDIVFDNSDQLIWLDENSYENNQTYYTAAKDIFLQRVGFDFSPTFFSFRGYDASQSKILLNGLDITNLYNNRPLWNTFSGLNDITRNRESTIGLTYSSQNFGELSGITLITTDATKMREGLRISSSFSNKNYVGNTMATYNSGLQKNGLAYSISASRRWGSEGYVNATLYDAFSLFGTLSYIINKTHSINATAIYAPSRKGQNTAITERTFNEFGSKYNPYWGWQEDEKRNSSISTFKAPIFMLGYQFKNDKSVFSTNISYQYIDQKNSRLDYTDAPNPYPNYWKYLPEISENPQIDWLNLYETNLNTANISDGGSARYLIYDNVKKDAVFTVNTILNKKLNDKLNLDVGLSFKNSNSNNYALPKDLLGGQFYVDVNPFTLIEGNPSKNDMLGKENKGLNDKIKYNFDLQAYQVTAFTQLQYKTEKTEFFIAANYSKNEFQRKGLFLNQAYENNSLGKSKTLTFNDYAFKAGLNYQFISNHYFEINTAYLTKAPTIQNSFINIRENNALVPDLISEKVTSADVSYLIKSPKLQSRLTGYFTDFKDGTTVNSFFAEIGTGADFFQEVISGIDKRHLGLELGLEYEINSNFSSSVVAALGQHTYTNNANVGVNFDTAGLSEDQINNTGFIDLGETYLKNYKVANGPQQAFSIGLFYKNTHNWWLNASANYFSNGYLDISAITRTDAFFNNPNDFGQPYQDIDFDLARTLLKQEIFSSYSIINLSGGKLWQYKNINLKLVASIHNLFDVNYISGGYEQSRTANYASLVADTANGSAQRNFGPKYWYGFGRTYFINLALSFKKTKNNHLVKIDE</sequence>
<dbReference type="Gene3D" id="2.60.40.1120">
    <property type="entry name" value="Carboxypeptidase-like, regulatory domain"/>
    <property type="match status" value="1"/>
</dbReference>
<dbReference type="EMBL" id="RPFJ01000011">
    <property type="protein sequence ID" value="RPD96563.1"/>
    <property type="molecule type" value="Genomic_DNA"/>
</dbReference>
<organism evidence="5 6">
    <name type="scientific">Aureibaculum marinum</name>
    <dbReference type="NCBI Taxonomy" id="2487930"/>
    <lineage>
        <taxon>Bacteria</taxon>
        <taxon>Pseudomonadati</taxon>
        <taxon>Bacteroidota</taxon>
        <taxon>Flavobacteriia</taxon>
        <taxon>Flavobacteriales</taxon>
        <taxon>Flavobacteriaceae</taxon>
        <taxon>Aureibaculum</taxon>
    </lineage>
</organism>
<dbReference type="InterPro" id="IPR013784">
    <property type="entry name" value="Carb-bd-like_fold"/>
</dbReference>
<evidence type="ECO:0000256" key="3">
    <source>
        <dbReference type="ARBA" id="ARBA00023237"/>
    </source>
</evidence>
<dbReference type="AlphaFoldDB" id="A0A3N4PAM5"/>
<name>A0A3N4PAM5_9FLAO</name>
<feature type="chain" id="PRO_5018302750" evidence="4">
    <location>
        <begin position="21"/>
        <end position="914"/>
    </location>
</feature>